<name>W0I7Q4_9EURY</name>
<evidence type="ECO:0000259" key="2">
    <source>
        <dbReference type="Pfam" id="PF07992"/>
    </source>
</evidence>
<keyword evidence="5" id="KW-1185">Reference proteome</keyword>
<dbReference type="STRING" id="582419.TES1_1054"/>
<dbReference type="Pfam" id="PF13510">
    <property type="entry name" value="Fer2_4"/>
    <property type="match status" value="1"/>
</dbReference>
<evidence type="ECO:0000313" key="4">
    <source>
        <dbReference type="EMBL" id="AHF80438.1"/>
    </source>
</evidence>
<accession>W0I7Q4</accession>
<evidence type="ECO:0000259" key="3">
    <source>
        <dbReference type="Pfam" id="PF17806"/>
    </source>
</evidence>
<dbReference type="KEGG" id="ths:TES1_1054"/>
<dbReference type="RefSeq" id="WP_042680947.1">
    <property type="nucleotide sequence ID" value="NZ_CP006965.1"/>
</dbReference>
<dbReference type="Pfam" id="PF17806">
    <property type="entry name" value="SO_alpha_A3"/>
    <property type="match status" value="1"/>
</dbReference>
<keyword evidence="1" id="KW-0560">Oxidoreductase</keyword>
<protein>
    <submittedName>
        <fullName evidence="4">Sarcosine oxidase subunit alpha</fullName>
    </submittedName>
</protein>
<dbReference type="HOGENOM" id="CLU_557384_0_0_2"/>
<dbReference type="InterPro" id="IPR042204">
    <property type="entry name" value="2Fe-2S-bd_N"/>
</dbReference>
<feature type="domain" description="SoxA A3" evidence="3">
    <location>
        <begin position="419"/>
        <end position="492"/>
    </location>
</feature>
<dbReference type="Gene3D" id="3.10.20.440">
    <property type="entry name" value="2Fe-2S iron-sulphur cluster binding domain, sarcosine oxidase, alpha subunit, N-terminal domain"/>
    <property type="match status" value="1"/>
</dbReference>
<gene>
    <name evidence="4" type="ORF">TES1_1054</name>
</gene>
<dbReference type="InterPro" id="IPR036188">
    <property type="entry name" value="FAD/NAD-bd_sf"/>
</dbReference>
<proteinExistence type="predicted"/>
<dbReference type="PANTHER" id="PTHR42949">
    <property type="entry name" value="ANAEROBIC GLYCEROL-3-PHOSPHATE DEHYDROGENASE SUBUNIT B"/>
    <property type="match status" value="1"/>
</dbReference>
<evidence type="ECO:0000313" key="5">
    <source>
        <dbReference type="Proteomes" id="UP000019027"/>
    </source>
</evidence>
<organism evidence="4 5">
    <name type="scientific">Thermococcus paralvinellae</name>
    <dbReference type="NCBI Taxonomy" id="582419"/>
    <lineage>
        <taxon>Archaea</taxon>
        <taxon>Methanobacteriati</taxon>
        <taxon>Methanobacteriota</taxon>
        <taxon>Thermococci</taxon>
        <taxon>Thermococcales</taxon>
        <taxon>Thermococcaceae</taxon>
        <taxon>Thermococcus</taxon>
    </lineage>
</organism>
<dbReference type="InterPro" id="IPR023753">
    <property type="entry name" value="FAD/NAD-binding_dom"/>
</dbReference>
<dbReference type="AlphaFoldDB" id="W0I7Q4"/>
<evidence type="ECO:0000256" key="1">
    <source>
        <dbReference type="ARBA" id="ARBA00023002"/>
    </source>
</evidence>
<dbReference type="GeneID" id="24905999"/>
<dbReference type="Pfam" id="PF07992">
    <property type="entry name" value="Pyr_redox_2"/>
    <property type="match status" value="2"/>
</dbReference>
<dbReference type="Proteomes" id="UP000019027">
    <property type="component" value="Chromosome"/>
</dbReference>
<dbReference type="InterPro" id="IPR041117">
    <property type="entry name" value="SoxA_A3"/>
</dbReference>
<feature type="domain" description="FAD/NAD(P)-binding" evidence="2">
    <location>
        <begin position="267"/>
        <end position="358"/>
    </location>
</feature>
<reference evidence="4 5" key="1">
    <citation type="journal article" date="2014" name="Int. J. Syst. Evol. Microbiol.">
        <title>Thermococcus paralvinellae sp. nov. and Thermococcus cleftensis sp. nov. of hyperthermophilic heterotrophs from deep-sea hydrothermal vents.</title>
        <authorList>
            <person name="Hensley S.A."/>
            <person name="Jung J.H."/>
            <person name="Park C.S."/>
            <person name="Holden J.F."/>
        </authorList>
    </citation>
    <scope>NUCLEOTIDE SEQUENCE [LARGE SCALE GENOMIC DNA]</scope>
    <source>
        <strain evidence="4 5">ES1</strain>
    </source>
</reference>
<dbReference type="InterPro" id="IPR051691">
    <property type="entry name" value="Metab_Enz_Cyan_OpOx_G3PDH"/>
</dbReference>
<dbReference type="PRINTS" id="PR00368">
    <property type="entry name" value="FADPNR"/>
</dbReference>
<dbReference type="GO" id="GO:0016491">
    <property type="term" value="F:oxidoreductase activity"/>
    <property type="evidence" value="ECO:0007669"/>
    <property type="project" value="UniProtKB-KW"/>
</dbReference>
<sequence>MRPLDIYEKDPSKQVTIYFEGTPLIAYEGEKISVALLANGIRWISISSEGRKRGAFAFGPALVKINGIKNKDARKTKVKDGMRIERQTYLEYQESVEVDKSKPPEKYVIDVAIVGGGIAGIGATLELQDYLTVALIEEKGYLGGDMRRKSVPVKKFDNKEAKEVVKDLVTKLNKNVKVFKGTTLLGIYRDGNLFLLSAAKGERLVEIYAKKVILATGAVDNFMLFENNEMPGVFRRDFALELINVWGVKPGNKVAVVGRKPEDIVPELERVGIEYIIVKNPKRVEGEESVERIIDIEGNVYEVDAVIMSDGRRPDMNPITLVGGKIIFKNGAYVPVKNDKNEIIEGVYVAGSVASLKSHYANYLEGRLVARYILNELGVGVSIQELKEEFEKINKEIEEPLPQIDLSKLNLEETYICGCDVTLKSVVDVVNGGITNLQIVKRLTHLAMGFCQGRYCLFNGAVIVSKLSGIDMDKIDLPTARPPLKPVTMKVIGNE</sequence>
<feature type="domain" description="FAD/NAD(P)-binding" evidence="2">
    <location>
        <begin position="110"/>
        <end position="258"/>
    </location>
</feature>
<dbReference type="Gene3D" id="3.50.50.60">
    <property type="entry name" value="FAD/NAD(P)-binding domain"/>
    <property type="match status" value="2"/>
</dbReference>
<dbReference type="OrthoDB" id="85124at2157"/>
<dbReference type="PANTHER" id="PTHR42949:SF3">
    <property type="entry name" value="ANAEROBIC GLYCEROL-3-PHOSPHATE DEHYDROGENASE SUBUNIT B"/>
    <property type="match status" value="1"/>
</dbReference>
<dbReference type="SUPFAM" id="SSF51905">
    <property type="entry name" value="FAD/NAD(P)-binding domain"/>
    <property type="match status" value="1"/>
</dbReference>
<dbReference type="EMBL" id="CP006965">
    <property type="protein sequence ID" value="AHF80438.1"/>
    <property type="molecule type" value="Genomic_DNA"/>
</dbReference>